<dbReference type="InterPro" id="IPR037185">
    <property type="entry name" value="EmrE-like"/>
</dbReference>
<protein>
    <submittedName>
        <fullName evidence="10">Small multidrug resistance pump</fullName>
    </submittedName>
</protein>
<evidence type="ECO:0000313" key="11">
    <source>
        <dbReference type="Proteomes" id="UP000242317"/>
    </source>
</evidence>
<comment type="subcellular location">
    <subcellularLocation>
        <location evidence="1 8">Cell membrane</location>
        <topology evidence="1 8">Multi-pass membrane protein</topology>
    </subcellularLocation>
</comment>
<sequence>MLKSYLILAFAIACEVIATTALVRSEGFTKMIPVAVMIIGYGIAFYCLSIVSKTIPIGITYALWSGLGIVLISVVGWIYLNQRLDLPAQIGIAFIIVGVLVINLFSKSVSH</sequence>
<proteinExistence type="inferred from homology"/>
<comment type="similarity">
    <text evidence="7 8">Belongs to the drug/metabolite transporter (DMT) superfamily. Small multidrug resistance (SMR) (TC 2.A.7.1) family.</text>
</comment>
<evidence type="ECO:0000256" key="9">
    <source>
        <dbReference type="SAM" id="Phobius"/>
    </source>
</evidence>
<keyword evidence="4 8" id="KW-0812">Transmembrane</keyword>
<feature type="transmembrane region" description="Helical" evidence="9">
    <location>
        <begin position="28"/>
        <end position="49"/>
    </location>
</feature>
<evidence type="ECO:0000256" key="3">
    <source>
        <dbReference type="ARBA" id="ARBA00022475"/>
    </source>
</evidence>
<evidence type="ECO:0000256" key="6">
    <source>
        <dbReference type="ARBA" id="ARBA00023136"/>
    </source>
</evidence>
<accession>A0A1G6GPM1</accession>
<keyword evidence="11" id="KW-1185">Reference proteome</keyword>
<dbReference type="GO" id="GO:0015297">
    <property type="term" value="F:antiporter activity"/>
    <property type="evidence" value="ECO:0007669"/>
    <property type="project" value="TreeGrafter"/>
</dbReference>
<evidence type="ECO:0000256" key="5">
    <source>
        <dbReference type="ARBA" id="ARBA00022989"/>
    </source>
</evidence>
<reference evidence="11" key="1">
    <citation type="submission" date="2016-09" db="EMBL/GenBank/DDBJ databases">
        <authorList>
            <person name="Varghese N."/>
            <person name="Submissions S."/>
        </authorList>
    </citation>
    <scope>NUCLEOTIDE SEQUENCE [LARGE SCALE GENOMIC DNA]</scope>
    <source>
        <strain evidence="11">ANC 3699</strain>
    </source>
</reference>
<organism evidence="10 11">
    <name type="scientific">Acinetobacter marinus</name>
    <dbReference type="NCBI Taxonomy" id="281375"/>
    <lineage>
        <taxon>Bacteria</taxon>
        <taxon>Pseudomonadati</taxon>
        <taxon>Pseudomonadota</taxon>
        <taxon>Gammaproteobacteria</taxon>
        <taxon>Moraxellales</taxon>
        <taxon>Moraxellaceae</taxon>
        <taxon>Acinetobacter</taxon>
    </lineage>
</organism>
<dbReference type="InterPro" id="IPR045324">
    <property type="entry name" value="Small_multidrug_res"/>
</dbReference>
<dbReference type="InterPro" id="IPR000390">
    <property type="entry name" value="Small_drug/metabolite_transptr"/>
</dbReference>
<dbReference type="Gene3D" id="1.10.3730.20">
    <property type="match status" value="1"/>
</dbReference>
<feature type="transmembrane region" description="Helical" evidence="9">
    <location>
        <begin position="86"/>
        <end position="105"/>
    </location>
</feature>
<keyword evidence="3" id="KW-1003">Cell membrane</keyword>
<evidence type="ECO:0000256" key="7">
    <source>
        <dbReference type="ARBA" id="ARBA00038032"/>
    </source>
</evidence>
<keyword evidence="2" id="KW-0813">Transport</keyword>
<dbReference type="GO" id="GO:0005886">
    <property type="term" value="C:plasma membrane"/>
    <property type="evidence" value="ECO:0007669"/>
    <property type="project" value="UniProtKB-SubCell"/>
</dbReference>
<dbReference type="PANTHER" id="PTHR30561:SF1">
    <property type="entry name" value="MULTIDRUG TRANSPORTER EMRE"/>
    <property type="match status" value="1"/>
</dbReference>
<feature type="transmembrane region" description="Helical" evidence="9">
    <location>
        <begin position="61"/>
        <end position="80"/>
    </location>
</feature>
<dbReference type="GO" id="GO:1990961">
    <property type="term" value="P:xenobiotic detoxification by transmembrane export across the plasma membrane"/>
    <property type="evidence" value="ECO:0007669"/>
    <property type="project" value="UniProtKB-ARBA"/>
</dbReference>
<evidence type="ECO:0000256" key="8">
    <source>
        <dbReference type="RuleBase" id="RU003942"/>
    </source>
</evidence>
<dbReference type="FunFam" id="1.10.3730.20:FF:000001">
    <property type="entry name" value="Quaternary ammonium compound resistance transporter SugE"/>
    <property type="match status" value="1"/>
</dbReference>
<dbReference type="SUPFAM" id="SSF103481">
    <property type="entry name" value="Multidrug resistance efflux transporter EmrE"/>
    <property type="match status" value="1"/>
</dbReference>
<keyword evidence="6 9" id="KW-0472">Membrane</keyword>
<dbReference type="Pfam" id="PF00893">
    <property type="entry name" value="Multi_Drug_Res"/>
    <property type="match status" value="1"/>
</dbReference>
<dbReference type="PANTHER" id="PTHR30561">
    <property type="entry name" value="SMR FAMILY PROTON-DEPENDENT DRUG EFFLUX TRANSPORTER SUGE"/>
    <property type="match status" value="1"/>
</dbReference>
<evidence type="ECO:0000256" key="2">
    <source>
        <dbReference type="ARBA" id="ARBA00022448"/>
    </source>
</evidence>
<keyword evidence="5 9" id="KW-1133">Transmembrane helix</keyword>
<dbReference type="GO" id="GO:0031460">
    <property type="term" value="P:glycine betaine transport"/>
    <property type="evidence" value="ECO:0007669"/>
    <property type="project" value="TreeGrafter"/>
</dbReference>
<dbReference type="OrthoDB" id="9808638at2"/>
<dbReference type="GO" id="GO:0015199">
    <property type="term" value="F:amino-acid betaine transmembrane transporter activity"/>
    <property type="evidence" value="ECO:0007669"/>
    <property type="project" value="TreeGrafter"/>
</dbReference>
<dbReference type="AlphaFoldDB" id="A0A1G6GPM1"/>
<evidence type="ECO:0000313" key="10">
    <source>
        <dbReference type="EMBL" id="SDB83881.1"/>
    </source>
</evidence>
<evidence type="ECO:0000256" key="4">
    <source>
        <dbReference type="ARBA" id="ARBA00022692"/>
    </source>
</evidence>
<dbReference type="Proteomes" id="UP000242317">
    <property type="component" value="Unassembled WGS sequence"/>
</dbReference>
<gene>
    <name evidence="10" type="ORF">SAMN05421749_101245</name>
</gene>
<dbReference type="GO" id="GO:0015220">
    <property type="term" value="F:choline transmembrane transporter activity"/>
    <property type="evidence" value="ECO:0007669"/>
    <property type="project" value="TreeGrafter"/>
</dbReference>
<dbReference type="RefSeq" id="WP_092615962.1">
    <property type="nucleotide sequence ID" value="NZ_FMYK01000001.1"/>
</dbReference>
<evidence type="ECO:0000256" key="1">
    <source>
        <dbReference type="ARBA" id="ARBA00004651"/>
    </source>
</evidence>
<name>A0A1G6GPM1_9GAMM</name>
<dbReference type="EMBL" id="FMYK01000001">
    <property type="protein sequence ID" value="SDB83881.1"/>
    <property type="molecule type" value="Genomic_DNA"/>
</dbReference>